<keyword evidence="2" id="KW-1185">Reference proteome</keyword>
<dbReference type="AlphaFoldDB" id="A0AAN4W0S7"/>
<proteinExistence type="predicted"/>
<name>A0AAN4W0S7_9BACT</name>
<evidence type="ECO:0000313" key="1">
    <source>
        <dbReference type="EMBL" id="GJM62222.1"/>
    </source>
</evidence>
<comment type="caution">
    <text evidence="1">The sequence shown here is derived from an EMBL/GenBank/DDBJ whole genome shotgun (WGS) entry which is preliminary data.</text>
</comment>
<dbReference type="SUPFAM" id="SSF158682">
    <property type="entry name" value="TerB-like"/>
    <property type="match status" value="1"/>
</dbReference>
<protein>
    <submittedName>
        <fullName evidence="1">Uncharacterized protein</fullName>
    </submittedName>
</protein>
<dbReference type="EMBL" id="BQKE01000001">
    <property type="protein sequence ID" value="GJM62222.1"/>
    <property type="molecule type" value="Genomic_DNA"/>
</dbReference>
<dbReference type="InterPro" id="IPR029024">
    <property type="entry name" value="TerB-like"/>
</dbReference>
<reference evidence="1 2" key="1">
    <citation type="submission" date="2021-12" db="EMBL/GenBank/DDBJ databases">
        <title>Genome sequencing of bacteria with rrn-lacking chromosome and rrn-plasmid.</title>
        <authorList>
            <person name="Anda M."/>
            <person name="Iwasaki W."/>
        </authorList>
    </citation>
    <scope>NUCLEOTIDE SEQUENCE [LARGE SCALE GENOMIC DNA]</scope>
    <source>
        <strain evidence="1 2">NBRC 15940</strain>
    </source>
</reference>
<sequence length="108" mass="12847">MCLMLHYHGLDEHEQNIINYEASQHAEGENLKEWALEFIKSDYLNIFERAKKELNHIPLQPATRLNHLLKVWDLLHIKGYITEMEATAMIRIAAEWELQEKLIQQVRP</sequence>
<accession>A0AAN4W0S7</accession>
<dbReference type="Proteomes" id="UP001310022">
    <property type="component" value="Unassembled WGS sequence"/>
</dbReference>
<organism evidence="1 2">
    <name type="scientific">Persicobacter diffluens</name>
    <dbReference type="NCBI Taxonomy" id="981"/>
    <lineage>
        <taxon>Bacteria</taxon>
        <taxon>Pseudomonadati</taxon>
        <taxon>Bacteroidota</taxon>
        <taxon>Cytophagia</taxon>
        <taxon>Cytophagales</taxon>
        <taxon>Persicobacteraceae</taxon>
        <taxon>Persicobacter</taxon>
    </lineage>
</organism>
<evidence type="ECO:0000313" key="2">
    <source>
        <dbReference type="Proteomes" id="UP001310022"/>
    </source>
</evidence>
<gene>
    <name evidence="1" type="ORF">PEDI_27740</name>
</gene>